<dbReference type="GO" id="GO:0006298">
    <property type="term" value="P:mismatch repair"/>
    <property type="evidence" value="ECO:0007669"/>
    <property type="project" value="InterPro"/>
</dbReference>
<name>A0A1J5QRL9_9ZZZZ</name>
<comment type="caution">
    <text evidence="6">The sequence shown here is derived from an EMBL/GenBank/DDBJ whole genome shotgun (WGS) entry which is preliminary data.</text>
</comment>
<dbReference type="EMBL" id="MLJW01001375">
    <property type="protein sequence ID" value="OIQ78581.1"/>
    <property type="molecule type" value="Genomic_DNA"/>
</dbReference>
<dbReference type="Gene3D" id="3.40.960.10">
    <property type="entry name" value="VSR Endonuclease"/>
    <property type="match status" value="1"/>
</dbReference>
<dbReference type="CDD" id="cd00221">
    <property type="entry name" value="Vsr"/>
    <property type="match status" value="1"/>
</dbReference>
<keyword evidence="3" id="KW-0227">DNA damage</keyword>
<dbReference type="EC" id="3.1.-.-" evidence="6"/>
<keyword evidence="5" id="KW-0234">DNA repair</keyword>
<reference evidence="6" key="1">
    <citation type="submission" date="2016-10" db="EMBL/GenBank/DDBJ databases">
        <title>Sequence of Gallionella enrichment culture.</title>
        <authorList>
            <person name="Poehlein A."/>
            <person name="Muehling M."/>
            <person name="Daniel R."/>
        </authorList>
    </citation>
    <scope>NUCLEOTIDE SEQUENCE</scope>
</reference>
<keyword evidence="4 6" id="KW-0378">Hydrolase</keyword>
<organism evidence="6">
    <name type="scientific">mine drainage metagenome</name>
    <dbReference type="NCBI Taxonomy" id="410659"/>
    <lineage>
        <taxon>unclassified sequences</taxon>
        <taxon>metagenomes</taxon>
        <taxon>ecological metagenomes</taxon>
    </lineage>
</organism>
<accession>A0A1J5QRL9</accession>
<dbReference type="GO" id="GO:0016787">
    <property type="term" value="F:hydrolase activity"/>
    <property type="evidence" value="ECO:0007669"/>
    <property type="project" value="UniProtKB-KW"/>
</dbReference>
<evidence type="ECO:0000313" key="6">
    <source>
        <dbReference type="EMBL" id="OIQ78581.1"/>
    </source>
</evidence>
<dbReference type="GO" id="GO:0004519">
    <property type="term" value="F:endonuclease activity"/>
    <property type="evidence" value="ECO:0007669"/>
    <property type="project" value="UniProtKB-KW"/>
</dbReference>
<dbReference type="Pfam" id="PF03852">
    <property type="entry name" value="Vsr"/>
    <property type="match status" value="1"/>
</dbReference>
<proteinExistence type="predicted"/>
<evidence type="ECO:0000256" key="5">
    <source>
        <dbReference type="ARBA" id="ARBA00023204"/>
    </source>
</evidence>
<keyword evidence="2" id="KW-0255">Endonuclease</keyword>
<dbReference type="InterPro" id="IPR011335">
    <property type="entry name" value="Restrct_endonuc-II-like"/>
</dbReference>
<evidence type="ECO:0000256" key="3">
    <source>
        <dbReference type="ARBA" id="ARBA00022763"/>
    </source>
</evidence>
<protein>
    <submittedName>
        <fullName evidence="6">Very short patch repair protein</fullName>
        <ecNumber evidence="6">3.1.-.-</ecNumber>
    </submittedName>
</protein>
<gene>
    <name evidence="6" type="primary">vsr_3</name>
    <name evidence="6" type="ORF">GALL_397140</name>
</gene>
<evidence type="ECO:0000256" key="4">
    <source>
        <dbReference type="ARBA" id="ARBA00022801"/>
    </source>
</evidence>
<dbReference type="PIRSF" id="PIRSF018267">
    <property type="entry name" value="VSR_endonuc"/>
    <property type="match status" value="1"/>
</dbReference>
<evidence type="ECO:0000256" key="2">
    <source>
        <dbReference type="ARBA" id="ARBA00022759"/>
    </source>
</evidence>
<dbReference type="SUPFAM" id="SSF52980">
    <property type="entry name" value="Restriction endonuclease-like"/>
    <property type="match status" value="1"/>
</dbReference>
<dbReference type="InterPro" id="IPR004603">
    <property type="entry name" value="DNA_mismatch_endonuc_vsr"/>
</dbReference>
<evidence type="ECO:0000256" key="1">
    <source>
        <dbReference type="ARBA" id="ARBA00022722"/>
    </source>
</evidence>
<dbReference type="NCBIfam" id="TIGR00632">
    <property type="entry name" value="vsr"/>
    <property type="match status" value="1"/>
</dbReference>
<dbReference type="AlphaFoldDB" id="A0A1J5QRL9"/>
<sequence>MAEQELPVLPNRSALMARIGPKNTKPEMIVRRLLHALGYRFRLHATDLPGRPDIVFRPRKKVIFVHGCFWHRHPGCAKSSTPKTRTEFWNSKFAANKERDRRVQEELAVMGWGYLVIWECEVKDKIDLSRKLQEFLPKA</sequence>
<keyword evidence="1" id="KW-0540">Nuclease</keyword>